<dbReference type="PaxDb" id="6945-B7Q7A8"/>
<dbReference type="VEuPathDB" id="VectorBase:ISCW010583"/>
<evidence type="ECO:0000256" key="1">
    <source>
        <dbReference type="ARBA" id="ARBA00001971"/>
    </source>
</evidence>
<dbReference type="GO" id="GO:0005506">
    <property type="term" value="F:iron ion binding"/>
    <property type="evidence" value="ECO:0007669"/>
    <property type="project" value="InterPro"/>
</dbReference>
<evidence type="ECO:0000313" key="10">
    <source>
        <dbReference type="Proteomes" id="UP000001555"/>
    </source>
</evidence>
<dbReference type="InterPro" id="IPR036396">
    <property type="entry name" value="Cyt_P450_sf"/>
</dbReference>
<keyword evidence="3" id="KW-0349">Heme</keyword>
<dbReference type="PANTHER" id="PTHR24279">
    <property type="entry name" value="CYTOCHROME P450"/>
    <property type="match status" value="1"/>
</dbReference>
<keyword evidence="7" id="KW-0503">Monooxygenase</keyword>
<dbReference type="EMBL" id="ABJB010849618">
    <property type="status" value="NOT_ANNOTATED_CDS"/>
    <property type="molecule type" value="Genomic_DNA"/>
</dbReference>
<keyword evidence="6" id="KW-0408">Iron</keyword>
<evidence type="ECO:0000313" key="9">
    <source>
        <dbReference type="EnsemblMetazoa" id="ISCW010583-PA"/>
    </source>
</evidence>
<dbReference type="EMBL" id="ABJB010014876">
    <property type="status" value="NOT_ANNOTATED_CDS"/>
    <property type="molecule type" value="Genomic_DNA"/>
</dbReference>
<dbReference type="GO" id="GO:0004497">
    <property type="term" value="F:monooxygenase activity"/>
    <property type="evidence" value="ECO:0007669"/>
    <property type="project" value="UniProtKB-KW"/>
</dbReference>
<evidence type="ECO:0000256" key="7">
    <source>
        <dbReference type="ARBA" id="ARBA00023033"/>
    </source>
</evidence>
<gene>
    <name evidence="8" type="ORF">IscW_ISCW010583</name>
</gene>
<dbReference type="STRING" id="6945.B7Q7A8"/>
<dbReference type="AlphaFoldDB" id="B7Q7A8"/>
<dbReference type="EMBL" id="ABJB010302363">
    <property type="status" value="NOT_ANNOTATED_CDS"/>
    <property type="molecule type" value="Genomic_DNA"/>
</dbReference>
<dbReference type="VEuPathDB" id="VectorBase:ISCI010583"/>
<organism>
    <name type="scientific">Ixodes scapularis</name>
    <name type="common">Black-legged tick</name>
    <name type="synonym">Deer tick</name>
    <dbReference type="NCBI Taxonomy" id="6945"/>
    <lineage>
        <taxon>Eukaryota</taxon>
        <taxon>Metazoa</taxon>
        <taxon>Ecdysozoa</taxon>
        <taxon>Arthropoda</taxon>
        <taxon>Chelicerata</taxon>
        <taxon>Arachnida</taxon>
        <taxon>Acari</taxon>
        <taxon>Parasitiformes</taxon>
        <taxon>Ixodida</taxon>
        <taxon>Ixodoidea</taxon>
        <taxon>Ixodidae</taxon>
        <taxon>Ixodinae</taxon>
        <taxon>Ixodes</taxon>
    </lineage>
</organism>
<sequence>MRRAPPFVLGVPLTSRGSSSLAPSEGMADKQSTVSFCPNTAEVRPFHEIPGPKPLPIIGNIWRYMPIIGGNGEEWSRLRHTFQKPLMQQNSMAVYMPVLQDVTWDVANLIRKTRHRTSLEMRDFLTELYRWALECTGVLALNTRLGCLEGKLSLDSEQQRLVEAASETHRIIMLTENGLPFWKFWDTPAYKRLVKSQDFMAGIVNKY</sequence>
<evidence type="ECO:0000256" key="3">
    <source>
        <dbReference type="ARBA" id="ARBA00022617"/>
    </source>
</evidence>
<dbReference type="EMBL" id="ABJB010594900">
    <property type="status" value="NOT_ANNOTATED_CDS"/>
    <property type="molecule type" value="Genomic_DNA"/>
</dbReference>
<evidence type="ECO:0000313" key="8">
    <source>
        <dbReference type="EMBL" id="EEC14730.1"/>
    </source>
</evidence>
<dbReference type="VEuPathDB" id="VectorBase:ISCP_033909"/>
<keyword evidence="4" id="KW-0479">Metal-binding</keyword>
<dbReference type="EMBL" id="DS873538">
    <property type="protein sequence ID" value="EEC14730.1"/>
    <property type="molecule type" value="Genomic_DNA"/>
</dbReference>
<dbReference type="OrthoDB" id="3945418at2759"/>
<dbReference type="EnsemblMetazoa" id="ISCW010583-RA">
    <property type="protein sequence ID" value="ISCW010583-PA"/>
    <property type="gene ID" value="ISCW010583"/>
</dbReference>
<protein>
    <submittedName>
        <fullName evidence="8 9">Uncharacterized protein</fullName>
    </submittedName>
</protein>
<dbReference type="GO" id="GO:0016705">
    <property type="term" value="F:oxidoreductase activity, acting on paired donors, with incorporation or reduction of molecular oxygen"/>
    <property type="evidence" value="ECO:0007669"/>
    <property type="project" value="InterPro"/>
</dbReference>
<evidence type="ECO:0000256" key="5">
    <source>
        <dbReference type="ARBA" id="ARBA00023002"/>
    </source>
</evidence>
<comment type="cofactor">
    <cofactor evidence="1">
        <name>heme</name>
        <dbReference type="ChEBI" id="CHEBI:30413"/>
    </cofactor>
</comment>
<name>B7Q7A8_IXOSC</name>
<keyword evidence="10" id="KW-1185">Reference proteome</keyword>
<dbReference type="EMBL" id="ABJB010633350">
    <property type="status" value="NOT_ANNOTATED_CDS"/>
    <property type="molecule type" value="Genomic_DNA"/>
</dbReference>
<dbReference type="SUPFAM" id="SSF48264">
    <property type="entry name" value="Cytochrome P450"/>
    <property type="match status" value="1"/>
</dbReference>
<reference evidence="8 10" key="1">
    <citation type="submission" date="2008-03" db="EMBL/GenBank/DDBJ databases">
        <title>Annotation of Ixodes scapularis.</title>
        <authorList>
            <consortium name="Ixodes scapularis Genome Project Consortium"/>
            <person name="Caler E."/>
            <person name="Hannick L.I."/>
            <person name="Bidwell S."/>
            <person name="Joardar V."/>
            <person name="Thiagarajan M."/>
            <person name="Amedeo P."/>
            <person name="Galinsky K.J."/>
            <person name="Schobel S."/>
            <person name="Inman J."/>
            <person name="Hostetler J."/>
            <person name="Miller J."/>
            <person name="Hammond M."/>
            <person name="Megy K."/>
            <person name="Lawson D."/>
            <person name="Kodira C."/>
            <person name="Sutton G."/>
            <person name="Meyer J."/>
            <person name="Hill C.A."/>
            <person name="Birren B."/>
            <person name="Nene V."/>
            <person name="Collins F."/>
            <person name="Alarcon-Chaidez F."/>
            <person name="Wikel S."/>
            <person name="Strausberg R."/>
        </authorList>
    </citation>
    <scope>NUCLEOTIDE SEQUENCE [LARGE SCALE GENOMIC DNA]</scope>
    <source>
        <strain evidence="10">Wikel</strain>
        <strain evidence="8">Wikel colony</strain>
    </source>
</reference>
<accession>B7Q7A8</accession>
<evidence type="ECO:0000256" key="6">
    <source>
        <dbReference type="ARBA" id="ARBA00023004"/>
    </source>
</evidence>
<evidence type="ECO:0000256" key="2">
    <source>
        <dbReference type="ARBA" id="ARBA00010617"/>
    </source>
</evidence>
<dbReference type="PANTHER" id="PTHR24279:SF120">
    <property type="entry name" value="CYTOCHROME P450"/>
    <property type="match status" value="1"/>
</dbReference>
<dbReference type="InParanoid" id="B7Q7A8"/>
<dbReference type="Proteomes" id="UP000001555">
    <property type="component" value="Unassembled WGS sequence"/>
</dbReference>
<dbReference type="Gene3D" id="1.10.630.10">
    <property type="entry name" value="Cytochrome P450"/>
    <property type="match status" value="1"/>
</dbReference>
<dbReference type="GO" id="GO:0020037">
    <property type="term" value="F:heme binding"/>
    <property type="evidence" value="ECO:0007669"/>
    <property type="project" value="InterPro"/>
</dbReference>
<keyword evidence="5" id="KW-0560">Oxidoreductase</keyword>
<dbReference type="InterPro" id="IPR050479">
    <property type="entry name" value="CYP11_CYP27_families"/>
</dbReference>
<evidence type="ECO:0000256" key="4">
    <source>
        <dbReference type="ARBA" id="ARBA00022723"/>
    </source>
</evidence>
<dbReference type="EMBL" id="ABJB010903532">
    <property type="status" value="NOT_ANNOTATED_CDS"/>
    <property type="molecule type" value="Genomic_DNA"/>
</dbReference>
<reference evidence="9" key="2">
    <citation type="submission" date="2020-05" db="UniProtKB">
        <authorList>
            <consortium name="EnsemblMetazoa"/>
        </authorList>
    </citation>
    <scope>IDENTIFICATION</scope>
    <source>
        <strain evidence="9">wikel</strain>
    </source>
</reference>
<comment type="similarity">
    <text evidence="2">Belongs to the cytochrome P450 family.</text>
</comment>
<dbReference type="HOGENOM" id="CLU_1327688_0_0_1"/>
<proteinExistence type="inferred from homology"/>